<keyword evidence="2" id="KW-1185">Reference proteome</keyword>
<organism evidence="1 2">
    <name type="scientific">Auriscalpium vulgare</name>
    <dbReference type="NCBI Taxonomy" id="40419"/>
    <lineage>
        <taxon>Eukaryota</taxon>
        <taxon>Fungi</taxon>
        <taxon>Dikarya</taxon>
        <taxon>Basidiomycota</taxon>
        <taxon>Agaricomycotina</taxon>
        <taxon>Agaricomycetes</taxon>
        <taxon>Russulales</taxon>
        <taxon>Auriscalpiaceae</taxon>
        <taxon>Auriscalpium</taxon>
    </lineage>
</organism>
<evidence type="ECO:0000313" key="2">
    <source>
        <dbReference type="Proteomes" id="UP000814033"/>
    </source>
</evidence>
<proteinExistence type="predicted"/>
<name>A0ACB8R1U3_9AGAM</name>
<gene>
    <name evidence="1" type="ORF">FA95DRAFT_1613902</name>
</gene>
<accession>A0ACB8R1U3</accession>
<dbReference type="Proteomes" id="UP000814033">
    <property type="component" value="Unassembled WGS sequence"/>
</dbReference>
<dbReference type="EMBL" id="MU276727">
    <property type="protein sequence ID" value="KAI0037763.1"/>
    <property type="molecule type" value="Genomic_DNA"/>
</dbReference>
<reference evidence="1" key="2">
    <citation type="journal article" date="2022" name="New Phytol.">
        <title>Evolutionary transition to the ectomycorrhizal habit in the genomes of a hyperdiverse lineage of mushroom-forming fungi.</title>
        <authorList>
            <person name="Looney B."/>
            <person name="Miyauchi S."/>
            <person name="Morin E."/>
            <person name="Drula E."/>
            <person name="Courty P.E."/>
            <person name="Kohler A."/>
            <person name="Kuo A."/>
            <person name="LaButti K."/>
            <person name="Pangilinan J."/>
            <person name="Lipzen A."/>
            <person name="Riley R."/>
            <person name="Andreopoulos W."/>
            <person name="He G."/>
            <person name="Johnson J."/>
            <person name="Nolan M."/>
            <person name="Tritt A."/>
            <person name="Barry K.W."/>
            <person name="Grigoriev I.V."/>
            <person name="Nagy L.G."/>
            <person name="Hibbett D."/>
            <person name="Henrissat B."/>
            <person name="Matheny P.B."/>
            <person name="Labbe J."/>
            <person name="Martin F.M."/>
        </authorList>
    </citation>
    <scope>NUCLEOTIDE SEQUENCE</scope>
    <source>
        <strain evidence="1">FP105234-sp</strain>
    </source>
</reference>
<comment type="caution">
    <text evidence="1">The sequence shown here is derived from an EMBL/GenBank/DDBJ whole genome shotgun (WGS) entry which is preliminary data.</text>
</comment>
<reference evidence="1" key="1">
    <citation type="submission" date="2021-02" db="EMBL/GenBank/DDBJ databases">
        <authorList>
            <consortium name="DOE Joint Genome Institute"/>
            <person name="Ahrendt S."/>
            <person name="Looney B.P."/>
            <person name="Miyauchi S."/>
            <person name="Morin E."/>
            <person name="Drula E."/>
            <person name="Courty P.E."/>
            <person name="Chicoki N."/>
            <person name="Fauchery L."/>
            <person name="Kohler A."/>
            <person name="Kuo A."/>
            <person name="Labutti K."/>
            <person name="Pangilinan J."/>
            <person name="Lipzen A."/>
            <person name="Riley R."/>
            <person name="Andreopoulos W."/>
            <person name="He G."/>
            <person name="Johnson J."/>
            <person name="Barry K.W."/>
            <person name="Grigoriev I.V."/>
            <person name="Nagy L."/>
            <person name="Hibbett D."/>
            <person name="Henrissat B."/>
            <person name="Matheny P.B."/>
            <person name="Labbe J."/>
            <person name="Martin F."/>
        </authorList>
    </citation>
    <scope>NUCLEOTIDE SEQUENCE</scope>
    <source>
        <strain evidence="1">FP105234-sp</strain>
    </source>
</reference>
<protein>
    <submittedName>
        <fullName evidence="1">Uncharacterized protein</fullName>
    </submittedName>
</protein>
<sequence>MADTVWYSANVPADFPTRDSIALLCAEAGNSVCIRVAGKPRYWVKYAYHSPLRGEGRTQAHVAKLVNTNPASVVRVPEVYLGFSRRQCSYLVMDFVQGTTFAQRKSPKGRHSKDDIEAVAAAVRQLIEIKMPAGTAPGPIGGGFIGHNLFVEGMSSLEYPTVGHLEAQLNEVCFPLAFGALH</sequence>
<evidence type="ECO:0000313" key="1">
    <source>
        <dbReference type="EMBL" id="KAI0037763.1"/>
    </source>
</evidence>